<dbReference type="Gene3D" id="3.40.720.10">
    <property type="entry name" value="Alkaline Phosphatase, subunit A"/>
    <property type="match status" value="1"/>
</dbReference>
<comment type="caution">
    <text evidence="8">The sequence shown here is derived from an EMBL/GenBank/DDBJ whole genome shotgun (WGS) entry which is preliminary data.</text>
</comment>
<dbReference type="PIRSF" id="PIRSF031924">
    <property type="entry name" value="Pi-irrepressible_AP"/>
    <property type="match status" value="1"/>
</dbReference>
<keyword evidence="2 4" id="KW-0479">Metal-binding</keyword>
<comment type="cofactor">
    <cofactor evidence="4">
        <name>Zn(2+)</name>
        <dbReference type="ChEBI" id="CHEBI:29105"/>
    </cofactor>
    <text evidence="4">Binds 2 Zn(2+) ions.</text>
</comment>
<dbReference type="GO" id="GO:0004035">
    <property type="term" value="F:alkaline phosphatase activity"/>
    <property type="evidence" value="ECO:0007669"/>
    <property type="project" value="UniProtKB-EC"/>
</dbReference>
<protein>
    <recommendedName>
        <fullName evidence="4">Alkaline phosphatase</fullName>
        <ecNumber evidence="4">3.1.3.1</ecNumber>
    </recommendedName>
</protein>
<keyword evidence="1 5" id="KW-0597">Phosphoprotein</keyword>
<comment type="catalytic activity">
    <reaction evidence="4">
        <text>a phosphate monoester + H2O = an alcohol + phosphate</text>
        <dbReference type="Rhea" id="RHEA:15017"/>
        <dbReference type="ChEBI" id="CHEBI:15377"/>
        <dbReference type="ChEBI" id="CHEBI:30879"/>
        <dbReference type="ChEBI" id="CHEBI:43474"/>
        <dbReference type="ChEBI" id="CHEBI:67140"/>
        <dbReference type="EC" id="3.1.3.1"/>
    </reaction>
</comment>
<feature type="signal peptide" evidence="7">
    <location>
        <begin position="1"/>
        <end position="21"/>
    </location>
</feature>
<keyword evidence="9" id="KW-1185">Reference proteome</keyword>
<gene>
    <name evidence="8" type="ORF">HNQ99_000547</name>
</gene>
<feature type="binding site" evidence="6">
    <location>
        <position position="97"/>
    </location>
    <ligand>
        <name>substrate</name>
    </ligand>
</feature>
<dbReference type="Proteomes" id="UP000575068">
    <property type="component" value="Unassembled WGS sequence"/>
</dbReference>
<dbReference type="Pfam" id="PF01663">
    <property type="entry name" value="Phosphodiest"/>
    <property type="match status" value="1"/>
</dbReference>
<dbReference type="InterPro" id="IPR017850">
    <property type="entry name" value="Alkaline_phosphatase_core_sf"/>
</dbReference>
<reference evidence="8 9" key="1">
    <citation type="submission" date="2020-08" db="EMBL/GenBank/DDBJ databases">
        <title>Genomic Encyclopedia of Type Strains, Phase IV (KMG-IV): sequencing the most valuable type-strain genomes for metagenomic binning, comparative biology and taxonomic classification.</title>
        <authorList>
            <person name="Goeker M."/>
        </authorList>
    </citation>
    <scope>NUCLEOTIDE SEQUENCE [LARGE SCALE GENOMIC DNA]</scope>
    <source>
        <strain evidence="8 9">DSM 7465</strain>
    </source>
</reference>
<organism evidence="8 9">
    <name type="scientific">Rhizorhapis suberifaciens</name>
    <name type="common">corky root of lettuce</name>
    <dbReference type="NCBI Taxonomy" id="13656"/>
    <lineage>
        <taxon>Bacteria</taxon>
        <taxon>Pseudomonadati</taxon>
        <taxon>Pseudomonadota</taxon>
        <taxon>Alphaproteobacteria</taxon>
        <taxon>Sphingomonadales</taxon>
        <taxon>Sphingomonadaceae</taxon>
        <taxon>Rhizorhapis</taxon>
    </lineage>
</organism>
<dbReference type="Gene3D" id="3.30.1360.150">
    <property type="match status" value="1"/>
</dbReference>
<accession>A0A840HRK0</accession>
<evidence type="ECO:0000256" key="6">
    <source>
        <dbReference type="PIRSR" id="PIRSR031924-51"/>
    </source>
</evidence>
<dbReference type="SUPFAM" id="SSF53649">
    <property type="entry name" value="Alkaline phosphatase-like"/>
    <property type="match status" value="1"/>
</dbReference>
<comment type="function">
    <text evidence="4">Alkaline phosphatase with broad substrate specificity.</text>
</comment>
<dbReference type="PANTHER" id="PTHR10151:SF120">
    <property type="entry name" value="BIS(5'-ADENOSYL)-TRIPHOSPHATASE"/>
    <property type="match status" value="1"/>
</dbReference>
<evidence type="ECO:0000256" key="7">
    <source>
        <dbReference type="SAM" id="SignalP"/>
    </source>
</evidence>
<dbReference type="EMBL" id="JACHOV010000002">
    <property type="protein sequence ID" value="MBB4640259.1"/>
    <property type="molecule type" value="Genomic_DNA"/>
</dbReference>
<dbReference type="AlphaFoldDB" id="A0A840HRK0"/>
<proteinExistence type="predicted"/>
<evidence type="ECO:0000313" key="9">
    <source>
        <dbReference type="Proteomes" id="UP000575068"/>
    </source>
</evidence>
<feature type="active site" description="Phosphothreonine intermediate" evidence="5">
    <location>
        <position position="76"/>
    </location>
</feature>
<dbReference type="InterPro" id="IPR026263">
    <property type="entry name" value="Alkaline_phosphatase_prok"/>
</dbReference>
<evidence type="ECO:0000256" key="3">
    <source>
        <dbReference type="ARBA" id="ARBA00022729"/>
    </source>
</evidence>
<dbReference type="PANTHER" id="PTHR10151">
    <property type="entry name" value="ECTONUCLEOTIDE PYROPHOSPHATASE/PHOSPHODIESTERASE"/>
    <property type="match status" value="1"/>
</dbReference>
<dbReference type="CDD" id="cd16016">
    <property type="entry name" value="AP-SPAP"/>
    <property type="match status" value="1"/>
</dbReference>
<feature type="chain" id="PRO_5032996295" description="Alkaline phosphatase" evidence="7">
    <location>
        <begin position="22"/>
        <end position="540"/>
    </location>
</feature>
<keyword evidence="3 7" id="KW-0732">Signal</keyword>
<name>A0A840HRK0_9SPHN</name>
<evidence type="ECO:0000256" key="5">
    <source>
        <dbReference type="PIRSR" id="PIRSR031924-50"/>
    </source>
</evidence>
<evidence type="ECO:0000256" key="1">
    <source>
        <dbReference type="ARBA" id="ARBA00022553"/>
    </source>
</evidence>
<dbReference type="EC" id="3.1.3.1" evidence="4"/>
<dbReference type="InterPro" id="IPR002591">
    <property type="entry name" value="Phosphodiest/P_Trfase"/>
</dbReference>
<evidence type="ECO:0000256" key="4">
    <source>
        <dbReference type="PIRNR" id="PIRNR031924"/>
    </source>
</evidence>
<sequence>MQIVRSLALLFLLMTSFPVMAADGSHPKLVVAISVDQFSADVFTEYRQHFRGGFKRLLSQGVVFPSGYQGHAATETCPGHSTILTGARPMRTGIIANSWYDLSTKRSDKLIYCAEDENRPGTDSTNYIASPVHLRVATLGDRMKKADRRTRIVAVAGKDRSALMMAGGQADQIWWWGGQKFVTLGGRASNAVAEKANAAATARLATPQPPIDLPQPCGERNYAVQAGSRTVGTGRFARAAGDAKSFRASPELDSSTLALAAGFRDALKLGEGTQTDLLIIGASATDYVGHAYGTQGTEMCGQLMTLDRNLGEFFDSLDSAGIDYLVVLTADHGGHDLPERSVTNGAPSAKRVDVALNAETIGKAIGTRLGLEDQLLYADGPNGDYYVSRLISETERRVVANEAATMLKAHPQVVAVFSRDELAAAPMPKGPPDSWPLLERARASFDAQRSGDLVVMLKPWVTPIAIPKTSVATHGSPWDYDRRVPILFWRKGIRPFEQPLAVETADIMPTLATQIGLAVPSEEIDGRCLDLIAGEGDSCR</sequence>
<dbReference type="GO" id="GO:0046872">
    <property type="term" value="F:metal ion binding"/>
    <property type="evidence" value="ECO:0007669"/>
    <property type="project" value="UniProtKB-KW"/>
</dbReference>
<feature type="binding site" evidence="6">
    <location>
        <begin position="158"/>
        <end position="160"/>
    </location>
    <ligand>
        <name>substrate</name>
    </ligand>
</feature>
<evidence type="ECO:0000256" key="2">
    <source>
        <dbReference type="ARBA" id="ARBA00022723"/>
    </source>
</evidence>
<keyword evidence="4" id="KW-0862">Zinc</keyword>
<evidence type="ECO:0000313" key="8">
    <source>
        <dbReference type="EMBL" id="MBB4640259.1"/>
    </source>
</evidence>